<evidence type="ECO:0000313" key="2">
    <source>
        <dbReference type="Proteomes" id="UP000257323"/>
    </source>
</evidence>
<dbReference type="EMBL" id="QUAH01000004">
    <property type="protein sequence ID" value="RFT16152.1"/>
    <property type="molecule type" value="Genomic_DNA"/>
</dbReference>
<reference evidence="1 2" key="1">
    <citation type="submission" date="2018-08" db="EMBL/GenBank/DDBJ databases">
        <title>Genome analysis of the thermophilic bacterium of the candidate phylum Aminicenantes from deep subsurface aquifer revealed its physiology and ecological role.</title>
        <authorList>
            <person name="Kadnikov V.V."/>
            <person name="Mardanov A.V."/>
            <person name="Beletsky A.V."/>
            <person name="Karnachuk O.V."/>
            <person name="Ravin N.V."/>
        </authorList>
    </citation>
    <scope>NUCLEOTIDE SEQUENCE [LARGE SCALE GENOMIC DNA]</scope>
    <source>
        <strain evidence="1">BY38</strain>
    </source>
</reference>
<dbReference type="Proteomes" id="UP000257323">
    <property type="component" value="Unassembled WGS sequence"/>
</dbReference>
<gene>
    <name evidence="1" type="ORF">OP8BY_1756</name>
</gene>
<proteinExistence type="predicted"/>
<comment type="caution">
    <text evidence="1">The sequence shown here is derived from an EMBL/GenBank/DDBJ whole genome shotgun (WGS) entry which is preliminary data.</text>
</comment>
<dbReference type="AlphaFoldDB" id="A0A3E2BND2"/>
<accession>A0A3E2BND2</accession>
<protein>
    <submittedName>
        <fullName evidence="1">Uncharacterized protein</fullName>
    </submittedName>
</protein>
<sequence length="202" mass="21585">MNLREAQEKDLGLAVAMEKMREDLETAGAGIPKLLSGAGLSPLQLNGQTLAIFSADGKTRLLADISSGQSFLLVEVNAALSSILKKGRALYLTDGNSGELTYITSVSGNRLAVSPALNTAFEAARTDIIVLEKIELYLDRQQKILRRRVNSTTGQPLLEGAEGFSATYLAESNLASVTISIESGGGVHECELVMYPKNLSRL</sequence>
<name>A0A3E2BND2_9BACT</name>
<evidence type="ECO:0000313" key="1">
    <source>
        <dbReference type="EMBL" id="RFT16152.1"/>
    </source>
</evidence>
<organism evidence="1 2">
    <name type="scientific">Candidatus Saccharicenans subterraneus</name>
    <dbReference type="NCBI Taxonomy" id="2508984"/>
    <lineage>
        <taxon>Bacteria</taxon>
        <taxon>Candidatus Aminicenantota</taxon>
        <taxon>Candidatus Aminicenantia</taxon>
        <taxon>Candidatus Aminicenantales</taxon>
        <taxon>Candidatus Saccharicenantaceae</taxon>
        <taxon>Candidatus Saccharicenans</taxon>
    </lineage>
</organism>